<accession>A0AAP5I842</accession>
<organism evidence="8 9">
    <name type="scientific">Aetokthonos hydrillicola Thurmond2011</name>
    <dbReference type="NCBI Taxonomy" id="2712845"/>
    <lineage>
        <taxon>Bacteria</taxon>
        <taxon>Bacillati</taxon>
        <taxon>Cyanobacteriota</taxon>
        <taxon>Cyanophyceae</taxon>
        <taxon>Nostocales</taxon>
        <taxon>Hapalosiphonaceae</taxon>
        <taxon>Aetokthonos</taxon>
    </lineage>
</organism>
<dbReference type="EC" id="4.2.3.4" evidence="8"/>
<keyword evidence="5 8" id="KW-0456">Lyase</keyword>
<evidence type="ECO:0000313" key="9">
    <source>
        <dbReference type="Proteomes" id="UP000667802"/>
    </source>
</evidence>
<dbReference type="GO" id="GO:0009073">
    <property type="term" value="P:aromatic amino acid family biosynthetic process"/>
    <property type="evidence" value="ECO:0007669"/>
    <property type="project" value="UniProtKB-KW"/>
</dbReference>
<dbReference type="GO" id="GO:0008652">
    <property type="term" value="P:amino acid biosynthetic process"/>
    <property type="evidence" value="ECO:0007669"/>
    <property type="project" value="UniProtKB-KW"/>
</dbReference>
<dbReference type="SUPFAM" id="SSF56796">
    <property type="entry name" value="Dehydroquinate synthase-like"/>
    <property type="match status" value="1"/>
</dbReference>
<evidence type="ECO:0000259" key="6">
    <source>
        <dbReference type="Pfam" id="PF01761"/>
    </source>
</evidence>
<reference evidence="9" key="1">
    <citation type="journal article" date="2021" name="Science">
        <title>Hunting the eagle killer: A cyanobacterial neurotoxin causes vacuolar myelinopathy.</title>
        <authorList>
            <person name="Breinlinger S."/>
            <person name="Phillips T.J."/>
            <person name="Haram B.N."/>
            <person name="Mares J."/>
            <person name="Martinez Yerena J.A."/>
            <person name="Hrouzek P."/>
            <person name="Sobotka R."/>
            <person name="Henderson W.M."/>
            <person name="Schmieder P."/>
            <person name="Williams S.M."/>
            <person name="Lauderdale J.D."/>
            <person name="Wilde H.D."/>
            <person name="Gerrin W."/>
            <person name="Kust A."/>
            <person name="Washington J.W."/>
            <person name="Wagner C."/>
            <person name="Geier B."/>
            <person name="Liebeke M."/>
            <person name="Enke H."/>
            <person name="Niedermeyer T.H.J."/>
            <person name="Wilde S.B."/>
        </authorList>
    </citation>
    <scope>NUCLEOTIDE SEQUENCE [LARGE SCALE GENOMIC DNA]</scope>
    <source>
        <strain evidence="9">Thurmond2011</strain>
    </source>
</reference>
<sequence>MVLAFTRKTINHLQPIHQSISVTFEYNVYFTTYLFDVKNPLLVQTIATDQQIGVKKFVVVVDGGLLKFHKDMLRQLYMYTQYHSDTMMLVAKPLIVPGGEAAKNDPNLLEQIHHLIDKAGLCRHSYILGIGGGAVLDLVGYAAATAHRGIRLIRIPTTVLAQNDSGVGVKNSINAFGKKNFLGTFAPPYAVLNDSAFLISLDDRDWRSGVAEAIKVALIKDANFFRFISSNAKALANRDIDVMQEVIYRCAQLHLEHIGNSGDPFEKGSSRPLDFGHWAAHRLEHLTNYRLRHGEAVAIGIALDSTYSCLVGLISQVEWLHIVNTLLDLGFKLYAPELAEQLSNIEHPRSLFRGLKEFQEHLGGELSLTLLQHIGKGIQVHVVNLSLYKQAISLLANY</sequence>
<dbReference type="PANTHER" id="PTHR43622">
    <property type="entry name" value="3-DEHYDROQUINATE SYNTHASE"/>
    <property type="match status" value="1"/>
</dbReference>
<keyword evidence="2" id="KW-0028">Amino-acid biosynthesis</keyword>
<dbReference type="Pfam" id="PF01761">
    <property type="entry name" value="DHQ_synthase"/>
    <property type="match status" value="1"/>
</dbReference>
<name>A0AAP5I842_9CYAN</name>
<evidence type="ECO:0000313" key="8">
    <source>
        <dbReference type="EMBL" id="MDR9894973.1"/>
    </source>
</evidence>
<evidence type="ECO:0000256" key="1">
    <source>
        <dbReference type="ARBA" id="ARBA00001911"/>
    </source>
</evidence>
<gene>
    <name evidence="8" type="ORF">G7B40_010395</name>
</gene>
<dbReference type="EMBL" id="JAALHA020000003">
    <property type="protein sequence ID" value="MDR9894973.1"/>
    <property type="molecule type" value="Genomic_DNA"/>
</dbReference>
<dbReference type="InterPro" id="IPR056179">
    <property type="entry name" value="DHQS_C"/>
</dbReference>
<dbReference type="CDD" id="cd08198">
    <property type="entry name" value="DHQS-like"/>
    <property type="match status" value="1"/>
</dbReference>
<dbReference type="AlphaFoldDB" id="A0AAP5I842"/>
<feature type="domain" description="3-dehydroquinate synthase N-terminal" evidence="6">
    <location>
        <begin position="95"/>
        <end position="207"/>
    </location>
</feature>
<protein>
    <submittedName>
        <fullName evidence="8">3-dehydroquinate synthase</fullName>
        <ecNumber evidence="8">4.2.3.4</ecNumber>
    </submittedName>
</protein>
<evidence type="ECO:0000259" key="7">
    <source>
        <dbReference type="Pfam" id="PF24621"/>
    </source>
</evidence>
<dbReference type="Proteomes" id="UP000667802">
    <property type="component" value="Unassembled WGS sequence"/>
</dbReference>
<dbReference type="RefSeq" id="WP_208338990.1">
    <property type="nucleotide sequence ID" value="NZ_CAWQFN010000472.1"/>
</dbReference>
<feature type="domain" description="3-dehydroquinate synthase C-terminal" evidence="7">
    <location>
        <begin position="209"/>
        <end position="335"/>
    </location>
</feature>
<dbReference type="Gene3D" id="3.40.50.1970">
    <property type="match status" value="1"/>
</dbReference>
<dbReference type="Gene3D" id="1.20.1090.10">
    <property type="entry name" value="Dehydroquinate synthase-like - alpha domain"/>
    <property type="match status" value="1"/>
</dbReference>
<dbReference type="GO" id="GO:0003856">
    <property type="term" value="F:3-dehydroquinate synthase activity"/>
    <property type="evidence" value="ECO:0007669"/>
    <property type="project" value="UniProtKB-EC"/>
</dbReference>
<dbReference type="NCBIfam" id="NF004852">
    <property type="entry name" value="PRK06203.1"/>
    <property type="match status" value="1"/>
</dbReference>
<keyword evidence="9" id="KW-1185">Reference proteome</keyword>
<dbReference type="InterPro" id="IPR050071">
    <property type="entry name" value="Dehydroquinate_synthase"/>
</dbReference>
<comment type="caution">
    <text evidence="8">The sequence shown here is derived from an EMBL/GenBank/DDBJ whole genome shotgun (WGS) entry which is preliminary data.</text>
</comment>
<comment type="cofactor">
    <cofactor evidence="1">
        <name>NAD(+)</name>
        <dbReference type="ChEBI" id="CHEBI:57540"/>
    </cofactor>
</comment>
<dbReference type="PANTHER" id="PTHR43622:SF7">
    <property type="entry name" value="3-DEHYDROQUINATE SYNTHASE, CHLOROPLASTIC"/>
    <property type="match status" value="1"/>
</dbReference>
<proteinExistence type="predicted"/>
<keyword evidence="4" id="KW-0057">Aromatic amino acid biosynthesis</keyword>
<evidence type="ECO:0000256" key="3">
    <source>
        <dbReference type="ARBA" id="ARBA00023027"/>
    </source>
</evidence>
<evidence type="ECO:0000256" key="4">
    <source>
        <dbReference type="ARBA" id="ARBA00023141"/>
    </source>
</evidence>
<dbReference type="Pfam" id="PF24621">
    <property type="entry name" value="DHQS_C"/>
    <property type="match status" value="1"/>
</dbReference>
<evidence type="ECO:0000256" key="2">
    <source>
        <dbReference type="ARBA" id="ARBA00022605"/>
    </source>
</evidence>
<keyword evidence="3" id="KW-0520">NAD</keyword>
<dbReference type="InterPro" id="IPR030960">
    <property type="entry name" value="DHQS/DOIS_N"/>
</dbReference>
<evidence type="ECO:0000256" key="5">
    <source>
        <dbReference type="ARBA" id="ARBA00023239"/>
    </source>
</evidence>